<evidence type="ECO:0000313" key="1">
    <source>
        <dbReference type="EMBL" id="KMO25028.1"/>
    </source>
</evidence>
<dbReference type="EMBL" id="JTHG01000066">
    <property type="protein sequence ID" value="KMO25028.1"/>
    <property type="molecule type" value="Genomic_DNA"/>
</dbReference>
<organism evidence="1 2">
    <name type="scientific">Methylobacterium indicum</name>
    <dbReference type="NCBI Taxonomy" id="1775910"/>
    <lineage>
        <taxon>Bacteria</taxon>
        <taxon>Pseudomonadati</taxon>
        <taxon>Pseudomonadota</taxon>
        <taxon>Alphaproteobacteria</taxon>
        <taxon>Hyphomicrobiales</taxon>
        <taxon>Methylobacteriaceae</taxon>
        <taxon>Methylobacterium</taxon>
    </lineage>
</organism>
<dbReference type="Proteomes" id="UP000036471">
    <property type="component" value="Unassembled WGS sequence"/>
</dbReference>
<protein>
    <submittedName>
        <fullName evidence="1">Uncharacterized protein</fullName>
    </submittedName>
</protein>
<keyword evidence="2" id="KW-1185">Reference proteome</keyword>
<name>A0ABR5HFK4_9HYPH</name>
<gene>
    <name evidence="1" type="ORF">QR79_09600</name>
</gene>
<evidence type="ECO:0000313" key="2">
    <source>
        <dbReference type="Proteomes" id="UP000036471"/>
    </source>
</evidence>
<comment type="caution">
    <text evidence="1">The sequence shown here is derived from an EMBL/GenBank/DDBJ whole genome shotgun (WGS) entry which is preliminary data.</text>
</comment>
<proteinExistence type="predicted"/>
<accession>A0ABR5HFK4</accession>
<sequence>MGEILRHKKTGGLYEVLFRGAVIHSDVPLSDDAPIIVCRRIPDGQIVARFGPTPRGSFDVLHHSRLQTDALIHDGAEVVVYRAVGGAPVWVRRASEMDDGRFEPAEAPQPPSSTPGEVERLVDALSNAAWEMGHSSSIATKEQMTVVRDALRTARTALLSHISTAGRGEGAGDLWCVHILGPDDVYAAPDLMTAVRWAQTMNRVADRAEQKIANRQGRPLTDDERVLCYANVVAWPRSAADHAGALPSAIQQMEPRTPPAPPSADAITNEASRLSPAEIAEGRAVQRQALAFRLQCRLDAMTERGMESVGISKGFAAELVHALSAADATNPQDQE</sequence>
<reference evidence="1 2" key="1">
    <citation type="submission" date="2014-11" db="EMBL/GenBank/DDBJ databases">
        <title>Comparative genomics of Methylobacterium species.</title>
        <authorList>
            <person name="Chaudhry V."/>
            <person name="Patil P.B."/>
        </authorList>
    </citation>
    <scope>NUCLEOTIDE SEQUENCE [LARGE SCALE GENOMIC DNA]</scope>
    <source>
        <strain evidence="1 2">SE3.6</strain>
    </source>
</reference>
<dbReference type="RefSeq" id="WP_048428180.1">
    <property type="nucleotide sequence ID" value="NZ_JTHF01000116.1"/>
</dbReference>